<dbReference type="Proteomes" id="UP000010931">
    <property type="component" value="Unassembled WGS sequence"/>
</dbReference>
<proteinExistence type="predicted"/>
<dbReference type="SUPFAM" id="SSF52096">
    <property type="entry name" value="ClpP/crotonase"/>
    <property type="match status" value="1"/>
</dbReference>
<dbReference type="RefSeq" id="WP_006383122.1">
    <property type="nucleotide sequence ID" value="NZ_AEJB01000642.1"/>
</dbReference>
<organism evidence="1 2">
    <name type="scientific">Streptomyces turgidiscabies (strain Car8)</name>
    <dbReference type="NCBI Taxonomy" id="698760"/>
    <lineage>
        <taxon>Bacteria</taxon>
        <taxon>Bacillati</taxon>
        <taxon>Actinomycetota</taxon>
        <taxon>Actinomycetes</taxon>
        <taxon>Kitasatosporales</taxon>
        <taxon>Streptomycetaceae</taxon>
        <taxon>Streptomyces</taxon>
    </lineage>
</organism>
<dbReference type="InterPro" id="IPR029045">
    <property type="entry name" value="ClpP/crotonase-like_dom_sf"/>
</dbReference>
<evidence type="ECO:0000313" key="1">
    <source>
        <dbReference type="EMBL" id="ELP61984.1"/>
    </source>
</evidence>
<evidence type="ECO:0000313" key="2">
    <source>
        <dbReference type="Proteomes" id="UP000010931"/>
    </source>
</evidence>
<gene>
    <name evidence="1" type="ORF">STRTUCAR8_07670</name>
</gene>
<name>L7ESW2_STRT8</name>
<keyword evidence="2" id="KW-1185">Reference proteome</keyword>
<sequence length="115" mass="12375">MAQPSTIGVERLTPRIRRITFSDPPAGLLVPETVSRLREVDGMSEDPEVHVAVFTSSTPGSFFNHFDLGQADGFGAPSDTEVTPAWVDLVVRLPQGSVHQDRVHPRPDQGAAGTS</sequence>
<protein>
    <submittedName>
        <fullName evidence="1">Uncharacterized protein</fullName>
    </submittedName>
</protein>
<dbReference type="GeneID" id="97404098"/>
<reference evidence="1 2" key="1">
    <citation type="journal article" date="2011" name="Plasmid">
        <title>Streptomyces turgidiscabies Car8 contains a modular pathogenicity island that shares virulence genes with other actinobacterial plant pathogens.</title>
        <authorList>
            <person name="Huguet-Tapia J.C."/>
            <person name="Badger J.H."/>
            <person name="Loria R."/>
            <person name="Pettis G.S."/>
        </authorList>
    </citation>
    <scope>NUCLEOTIDE SEQUENCE [LARGE SCALE GENOMIC DNA]</scope>
    <source>
        <strain evidence="1 2">Car8</strain>
    </source>
</reference>
<dbReference type="PATRIC" id="fig|698760.3.peg.9064"/>
<dbReference type="EMBL" id="AEJB01000642">
    <property type="protein sequence ID" value="ELP61984.1"/>
    <property type="molecule type" value="Genomic_DNA"/>
</dbReference>
<dbReference type="Gene3D" id="3.90.226.10">
    <property type="entry name" value="2-enoyl-CoA Hydratase, Chain A, domain 1"/>
    <property type="match status" value="1"/>
</dbReference>
<comment type="caution">
    <text evidence="1">The sequence shown here is derived from an EMBL/GenBank/DDBJ whole genome shotgun (WGS) entry which is preliminary data.</text>
</comment>
<accession>L7ESW2</accession>
<dbReference type="AlphaFoldDB" id="L7ESW2"/>